<reference evidence="4 5" key="1">
    <citation type="submission" date="2021-10" db="EMBL/GenBank/DDBJ databases">
        <title>Streptomyces gossypii sp. nov., isolated from soil collected from cotton field.</title>
        <authorList>
            <person name="Ge X."/>
            <person name="Chen X."/>
            <person name="Liu W."/>
        </authorList>
    </citation>
    <scope>NUCLEOTIDE SEQUENCE [LARGE SCALE GENOMIC DNA]</scope>
    <source>
        <strain evidence="4 5">N2-109</strain>
    </source>
</reference>
<gene>
    <name evidence="4" type="ORF">LHJ74_13725</name>
</gene>
<protein>
    <submittedName>
        <fullName evidence="4">PbsX family transcriptional regulator</fullName>
    </submittedName>
</protein>
<sequence length="550" mass="57025">MTSETYPHPRPARRRGRTVLGITVALAAVVGGIVYVVNDSADANGAAADAFLEKWSQGDLQAAAEHTDDPTAALKGLTRYQTELRVGGFKADAGSPTGEGETRTTPFEAEVVLKDAGKWTYSSRVKLVEKDGEQLVHWEPAVLHPKAGAGDRLVRVTRLPERGQVETSDGKSLDGHAPSLVGVVGEPTEQGLSNAGLNGAEASEVGLSGLQYRHQKKLAGKPGTAIEVVSGDGDGPGKLVYQADGGGAKSVSTTIDLPTQKAAEGALADLEENAALVAIRPSTGEVVAVADNPPSGANRALTGRYPPGSDFKVVSTAALLQTGVAPEDPLACEKYESVNGQRFENQDTFTLPSGSTFADNFAQSCNTGLISLRDRLSNSALHDTAELFGIGATWDVGAATFDGQVPVNASENDKAASMIGQGRVQASPLVMASVAATVRSGTFRQPVVVPSAVKDRRPERALDSGIAEQLRDLMRKVVSEGSGQEALAGISGDLGAKTGTAEYGEEDPPRTHAWFIGFKDDLAYAIMAEDGGSGGADAGPVAAKFLKGLA</sequence>
<dbReference type="EMBL" id="JAJAGO010000006">
    <property type="protein sequence ID" value="MCT2590956.1"/>
    <property type="molecule type" value="Genomic_DNA"/>
</dbReference>
<proteinExistence type="predicted"/>
<dbReference type="InterPro" id="IPR012338">
    <property type="entry name" value="Beta-lactam/transpept-like"/>
</dbReference>
<dbReference type="Pfam" id="PF05223">
    <property type="entry name" value="MecA_N"/>
    <property type="match status" value="1"/>
</dbReference>
<feature type="transmembrane region" description="Helical" evidence="1">
    <location>
        <begin position="18"/>
        <end position="37"/>
    </location>
</feature>
<dbReference type="SUPFAM" id="SSF56601">
    <property type="entry name" value="beta-lactamase/transpeptidase-like"/>
    <property type="match status" value="1"/>
</dbReference>
<evidence type="ECO:0000256" key="1">
    <source>
        <dbReference type="SAM" id="Phobius"/>
    </source>
</evidence>
<dbReference type="RefSeq" id="WP_260218284.1">
    <property type="nucleotide sequence ID" value="NZ_JAJAGO010000006.1"/>
</dbReference>
<keyword evidence="5" id="KW-1185">Reference proteome</keyword>
<dbReference type="InterPro" id="IPR001460">
    <property type="entry name" value="PCN-bd_Tpept"/>
</dbReference>
<keyword evidence="1" id="KW-0472">Membrane</keyword>
<dbReference type="InterPro" id="IPR007887">
    <property type="entry name" value="MecA_N"/>
</dbReference>
<name>A0ABT2JSY6_9ACTN</name>
<evidence type="ECO:0000313" key="5">
    <source>
        <dbReference type="Proteomes" id="UP001156389"/>
    </source>
</evidence>
<dbReference type="Gene3D" id="3.40.710.10">
    <property type="entry name" value="DD-peptidase/beta-lactamase superfamily"/>
    <property type="match status" value="1"/>
</dbReference>
<dbReference type="PANTHER" id="PTHR30627">
    <property type="entry name" value="PEPTIDOGLYCAN D,D-TRANSPEPTIDASE"/>
    <property type="match status" value="1"/>
</dbReference>
<accession>A0ABT2JSY6</accession>
<keyword evidence="1" id="KW-1133">Transmembrane helix</keyword>
<feature type="domain" description="Penicillin-binding protein transpeptidase" evidence="2">
    <location>
        <begin position="275"/>
        <end position="546"/>
    </location>
</feature>
<evidence type="ECO:0000313" key="4">
    <source>
        <dbReference type="EMBL" id="MCT2590956.1"/>
    </source>
</evidence>
<dbReference type="Pfam" id="PF00905">
    <property type="entry name" value="Transpeptidase"/>
    <property type="match status" value="1"/>
</dbReference>
<dbReference type="InterPro" id="IPR050515">
    <property type="entry name" value="Beta-lactam/transpept"/>
</dbReference>
<evidence type="ECO:0000259" key="3">
    <source>
        <dbReference type="Pfam" id="PF05223"/>
    </source>
</evidence>
<dbReference type="PANTHER" id="PTHR30627:SF24">
    <property type="entry name" value="PENICILLIN-BINDING PROTEIN 4B"/>
    <property type="match status" value="1"/>
</dbReference>
<evidence type="ECO:0000259" key="2">
    <source>
        <dbReference type="Pfam" id="PF00905"/>
    </source>
</evidence>
<feature type="domain" description="NTF2-like N-terminal transpeptidase" evidence="3">
    <location>
        <begin position="46"/>
        <end position="148"/>
    </location>
</feature>
<comment type="caution">
    <text evidence="4">The sequence shown here is derived from an EMBL/GenBank/DDBJ whole genome shotgun (WGS) entry which is preliminary data.</text>
</comment>
<organism evidence="4 5">
    <name type="scientific">Streptomyces gossypii</name>
    <dbReference type="NCBI Taxonomy" id="2883101"/>
    <lineage>
        <taxon>Bacteria</taxon>
        <taxon>Bacillati</taxon>
        <taxon>Actinomycetota</taxon>
        <taxon>Actinomycetes</taxon>
        <taxon>Kitasatosporales</taxon>
        <taxon>Streptomycetaceae</taxon>
        <taxon>Streptomyces</taxon>
    </lineage>
</organism>
<keyword evidence="1" id="KW-0812">Transmembrane</keyword>
<dbReference type="Proteomes" id="UP001156389">
    <property type="component" value="Unassembled WGS sequence"/>
</dbReference>